<proteinExistence type="predicted"/>
<gene>
    <name evidence="2" type="ORF">IC610_08390</name>
</gene>
<evidence type="ECO:0000313" key="2">
    <source>
        <dbReference type="EMBL" id="MBD8082436.1"/>
    </source>
</evidence>
<reference evidence="2 3" key="1">
    <citation type="submission" date="2020-09" db="EMBL/GenBank/DDBJ databases">
        <title>Genome seq and assembly of Chryseobacterium sp.</title>
        <authorList>
            <person name="Chhetri G."/>
        </authorList>
    </citation>
    <scope>NUCLEOTIDE SEQUENCE [LARGE SCALE GENOMIC DNA]</scope>
    <source>
        <strain evidence="2 3">GCR10</strain>
    </source>
</reference>
<dbReference type="EMBL" id="JACYFS010000002">
    <property type="protein sequence ID" value="MBD8082436.1"/>
    <property type="molecule type" value="Genomic_DNA"/>
</dbReference>
<accession>A0ABR8ZCE3</accession>
<dbReference type="NCBIfam" id="TIGR04131">
    <property type="entry name" value="Bac_Flav_CTERM"/>
    <property type="match status" value="1"/>
</dbReference>
<dbReference type="Pfam" id="PF13585">
    <property type="entry name" value="CHU_C"/>
    <property type="match status" value="1"/>
</dbReference>
<dbReference type="RefSeq" id="WP_191736357.1">
    <property type="nucleotide sequence ID" value="NZ_JACYFS010000002.1"/>
</dbReference>
<feature type="signal peptide" evidence="1">
    <location>
        <begin position="1"/>
        <end position="18"/>
    </location>
</feature>
<name>A0ABR8ZCE3_9FLAO</name>
<evidence type="ECO:0000256" key="1">
    <source>
        <dbReference type="SAM" id="SignalP"/>
    </source>
</evidence>
<keyword evidence="3" id="KW-1185">Reference proteome</keyword>
<dbReference type="InterPro" id="IPR026341">
    <property type="entry name" value="T9SS_type_B"/>
</dbReference>
<keyword evidence="1" id="KW-0732">Signal</keyword>
<organism evidence="2 3">
    <name type="scientific">Chryseobacterium caseinilyticum</name>
    <dbReference type="NCBI Taxonomy" id="2771428"/>
    <lineage>
        <taxon>Bacteria</taxon>
        <taxon>Pseudomonadati</taxon>
        <taxon>Bacteroidota</taxon>
        <taxon>Flavobacteriia</taxon>
        <taxon>Flavobacteriales</taxon>
        <taxon>Weeksellaceae</taxon>
        <taxon>Chryseobacterium group</taxon>
        <taxon>Chryseobacterium</taxon>
    </lineage>
</organism>
<dbReference type="Proteomes" id="UP000637299">
    <property type="component" value="Unassembled WGS sequence"/>
</dbReference>
<protein>
    <submittedName>
        <fullName evidence="2">Gliding motility-associated C-terminal domain-containing protein</fullName>
    </submittedName>
</protein>
<sequence>MKKAILFLLILISNFYFSQGDCVTALGVCGNSSITYSPTGIGATNESLGDCLSTGEHNSIWYKFKIATSGTLTFVINPADPTVDYDWAVYGPNTSCGSLGFPIRCNAATVIGVSPDTGLNMTSTITSAAGGSNTPYCKYMDVVAGETYFLYLDNFQGGASTNTSPFTLTWGGTASLASPFTDPAILQFPLVPPGTPAANPSDPREILICLNPAVFNFSTLTPGILNGNSNFVVSYHLNQNDAISGANPITTPIAVNTTTVYYYSVHYQDPANPTNPINYCREIGKFKFKLGSISSYDASLEVCPNVGTPNIGTFNLELANVTLQSGAIKKYYPTLANAQTETGAINPATAYNSANGVVYVRISNVAGCYNIAAITLKVTSPKYSTIEASVESCSNPGTPTIGTFNLELANITVPSGAVKKYYPSLANAQSGTNEINPATAYISANGVVYLGVYHPTQCYTIYKITLTVVPAKYSTVLKNQIICIDDRATLDAGPGFDSYEWSTGATTQVVSGLPVGTYWVKLQTGNCFALQYVSVLSYAQPVITSVDITFQKVVVNVSGGKAPYKYSMDGSNWQDSNTFTGVKRGEQTVYVKDANECHEVDIEITVPNIVNAITPNGDGLNDYIDYSALAYKANLVFTVYDRYGNKLFEADKFNDYRWDGTAGNKKVLTGNYWFSFTWNEPKRNNAPVKYSGWILLKNRE</sequence>
<feature type="chain" id="PRO_5046541774" evidence="1">
    <location>
        <begin position="19"/>
        <end position="700"/>
    </location>
</feature>
<comment type="caution">
    <text evidence="2">The sequence shown here is derived from an EMBL/GenBank/DDBJ whole genome shotgun (WGS) entry which is preliminary data.</text>
</comment>
<evidence type="ECO:0000313" key="3">
    <source>
        <dbReference type="Proteomes" id="UP000637299"/>
    </source>
</evidence>